<evidence type="ECO:0000313" key="3">
    <source>
        <dbReference type="Proteomes" id="UP000005396"/>
    </source>
</evidence>
<proteinExistence type="predicted"/>
<dbReference type="EMBL" id="ABCC02000024">
    <property type="protein sequence ID" value="EDP17153.1"/>
    <property type="molecule type" value="Genomic_DNA"/>
</dbReference>
<dbReference type="HOGENOM" id="CLU_2567773_0_0_9"/>
<reference evidence="2 3" key="1">
    <citation type="submission" date="2007-08" db="EMBL/GenBank/DDBJ databases">
        <authorList>
            <person name="Fulton L."/>
            <person name="Clifton S."/>
            <person name="Fulton B."/>
            <person name="Xu J."/>
            <person name="Minx P."/>
            <person name="Pepin K.H."/>
            <person name="Johnson M."/>
            <person name="Thiruvilangam P."/>
            <person name="Bhonagiri V."/>
            <person name="Nash W.E."/>
            <person name="Mardis E.R."/>
            <person name="Wilson R.K."/>
        </authorList>
    </citation>
    <scope>NUCLEOTIDE SEQUENCE [LARGE SCALE GENOMIC DNA]</scope>
    <source>
        <strain evidence="3">ATCC BAA-613 / DSM 15670 / CCUG 46953 / JCM 12243 / WAL 16351</strain>
    </source>
</reference>
<dbReference type="PaxDb" id="411902-CLOBOL_02649"/>
<feature type="transmembrane region" description="Helical" evidence="1">
    <location>
        <begin position="36"/>
        <end position="54"/>
    </location>
</feature>
<keyword evidence="1" id="KW-0812">Transmembrane</keyword>
<keyword evidence="1" id="KW-0472">Membrane</keyword>
<sequence>MFVSKIFYLFSDFYMVYFYVFRIFTRVNLSFKHIFFVLKNNHPLFFLFFVFLRITKGRFYEKHKNAPHHLIKLTSSMYVYE</sequence>
<feature type="transmembrane region" description="Helical" evidence="1">
    <location>
        <begin position="6"/>
        <end position="24"/>
    </location>
</feature>
<dbReference type="Proteomes" id="UP000005396">
    <property type="component" value="Unassembled WGS sequence"/>
</dbReference>
<gene>
    <name evidence="2" type="ORF">CLOBOL_02649</name>
</gene>
<name>A8RQ42_ENTBW</name>
<evidence type="ECO:0000313" key="2">
    <source>
        <dbReference type="EMBL" id="EDP17153.1"/>
    </source>
</evidence>
<reference evidence="2 3" key="2">
    <citation type="submission" date="2007-09" db="EMBL/GenBank/DDBJ databases">
        <title>Draft genome sequence of Clostridium bolteae (ATCC BAA-613).</title>
        <authorList>
            <person name="Sudarsanam P."/>
            <person name="Ley R."/>
            <person name="Guruge J."/>
            <person name="Turnbaugh P.J."/>
            <person name="Mahowald M."/>
            <person name="Liep D."/>
            <person name="Gordon J."/>
        </authorList>
    </citation>
    <scope>NUCLEOTIDE SEQUENCE [LARGE SCALE GENOMIC DNA]</scope>
    <source>
        <strain evidence="3">ATCC BAA-613 / DSM 15670 / CCUG 46953 / JCM 12243 / WAL 16351</strain>
    </source>
</reference>
<comment type="caution">
    <text evidence="2">The sequence shown here is derived from an EMBL/GenBank/DDBJ whole genome shotgun (WGS) entry which is preliminary data.</text>
</comment>
<organism evidence="2 3">
    <name type="scientific">Enterocloster bolteae (strain ATCC BAA-613 / DSM 15670 / CCUG 46953 / JCM 12243 / WAL 16351)</name>
    <name type="common">Clostridium bolteae</name>
    <dbReference type="NCBI Taxonomy" id="411902"/>
    <lineage>
        <taxon>Bacteria</taxon>
        <taxon>Bacillati</taxon>
        <taxon>Bacillota</taxon>
        <taxon>Clostridia</taxon>
        <taxon>Lachnospirales</taxon>
        <taxon>Lachnospiraceae</taxon>
        <taxon>Enterocloster</taxon>
    </lineage>
</organism>
<evidence type="ECO:0000256" key="1">
    <source>
        <dbReference type="SAM" id="Phobius"/>
    </source>
</evidence>
<keyword evidence="1" id="KW-1133">Transmembrane helix</keyword>
<dbReference type="AlphaFoldDB" id="A8RQ42"/>
<protein>
    <submittedName>
        <fullName evidence="2">Uncharacterized protein</fullName>
    </submittedName>
</protein>
<accession>A8RQ42</accession>